<organism evidence="1 2">
    <name type="scientific">Cohnella terricola</name>
    <dbReference type="NCBI Taxonomy" id="1289167"/>
    <lineage>
        <taxon>Bacteria</taxon>
        <taxon>Bacillati</taxon>
        <taxon>Bacillota</taxon>
        <taxon>Bacilli</taxon>
        <taxon>Bacillales</taxon>
        <taxon>Paenibacillaceae</taxon>
        <taxon>Cohnella</taxon>
    </lineage>
</organism>
<keyword evidence="2" id="KW-1185">Reference proteome</keyword>
<sequence length="212" mass="24286">MRGDQYQLNNLVLESPVSKQSFIWVASYADGTFLPEFSYDSQLENSFYDIEKDKLIRFGLVGYGINLYYEVLGGIFKIAGQMIEVSYKDNITGKEYPLTGQPMTMYKDIIQYKNAESTFDPHNRGITTTDSVITQYNFGYKQSLDIDGVKFHFKATCSVPYGRPVFINFRLVSDRDFNNSTLIIRKNSLQTFEYDAPLAANVASELNWQVNV</sequence>
<protein>
    <submittedName>
        <fullName evidence="1">Uncharacterized protein</fullName>
    </submittedName>
</protein>
<name>A0A559JDM3_9BACL</name>
<evidence type="ECO:0000313" key="1">
    <source>
        <dbReference type="EMBL" id="TVX97975.1"/>
    </source>
</evidence>
<evidence type="ECO:0000313" key="2">
    <source>
        <dbReference type="Proteomes" id="UP000316330"/>
    </source>
</evidence>
<dbReference type="EMBL" id="VNJJ01000010">
    <property type="protein sequence ID" value="TVX97975.1"/>
    <property type="molecule type" value="Genomic_DNA"/>
</dbReference>
<accession>A0A559JDM3</accession>
<gene>
    <name evidence="1" type="ORF">FPZ45_17170</name>
</gene>
<dbReference type="Proteomes" id="UP000316330">
    <property type="component" value="Unassembled WGS sequence"/>
</dbReference>
<comment type="caution">
    <text evidence="1">The sequence shown here is derived from an EMBL/GenBank/DDBJ whole genome shotgun (WGS) entry which is preliminary data.</text>
</comment>
<reference evidence="1 2" key="1">
    <citation type="submission" date="2019-07" db="EMBL/GenBank/DDBJ databases">
        <authorList>
            <person name="Kim J."/>
        </authorList>
    </citation>
    <scope>NUCLEOTIDE SEQUENCE [LARGE SCALE GENOMIC DNA]</scope>
    <source>
        <strain evidence="1 2">G13</strain>
    </source>
</reference>
<dbReference type="OrthoDB" id="2111939at2"/>
<proteinExistence type="predicted"/>
<dbReference type="AlphaFoldDB" id="A0A559JDM3"/>